<evidence type="ECO:0000313" key="1">
    <source>
        <dbReference type="EMBL" id="TRL38480.1"/>
    </source>
</evidence>
<reference evidence="1 2" key="1">
    <citation type="submission" date="2019-07" db="EMBL/GenBank/DDBJ databases">
        <title>Ln-dependent methylotrophs.</title>
        <authorList>
            <person name="Tani A."/>
        </authorList>
    </citation>
    <scope>NUCLEOTIDE SEQUENCE [LARGE SCALE GENOMIC DNA]</scope>
    <source>
        <strain evidence="1 2">SM12</strain>
    </source>
</reference>
<sequence length="79" mass="9009">MERQDPLAPTAADVHREAARRLRLIGYHGHRVRSLGTGKLMPDAIRHFKMQVDFVAETLSAQTPIPADFAEDRYWPRLG</sequence>
<comment type="caution">
    <text evidence="1">The sequence shown here is derived from an EMBL/GenBank/DDBJ whole genome shotgun (WGS) entry which is preliminary data.</text>
</comment>
<dbReference type="EMBL" id="VJMG01000031">
    <property type="protein sequence ID" value="TRL38480.1"/>
    <property type="molecule type" value="Genomic_DNA"/>
</dbReference>
<organism evidence="1 2">
    <name type="scientific">Rhizobium straminoryzae</name>
    <dbReference type="NCBI Taxonomy" id="1387186"/>
    <lineage>
        <taxon>Bacteria</taxon>
        <taxon>Pseudomonadati</taxon>
        <taxon>Pseudomonadota</taxon>
        <taxon>Alphaproteobacteria</taxon>
        <taxon>Hyphomicrobiales</taxon>
        <taxon>Rhizobiaceae</taxon>
        <taxon>Rhizobium/Agrobacterium group</taxon>
        <taxon>Rhizobium</taxon>
    </lineage>
</organism>
<accession>A0A549T9D9</accession>
<gene>
    <name evidence="1" type="ORF">FNA46_13055</name>
</gene>
<proteinExistence type="predicted"/>
<dbReference type="AlphaFoldDB" id="A0A549T9D9"/>
<dbReference type="Proteomes" id="UP000316801">
    <property type="component" value="Unassembled WGS sequence"/>
</dbReference>
<evidence type="ECO:0000313" key="2">
    <source>
        <dbReference type="Proteomes" id="UP000316801"/>
    </source>
</evidence>
<name>A0A549T9D9_9HYPH</name>
<keyword evidence="2" id="KW-1185">Reference proteome</keyword>
<protein>
    <submittedName>
        <fullName evidence="1">Uncharacterized protein</fullName>
    </submittedName>
</protein>